<dbReference type="Proteomes" id="UP000325313">
    <property type="component" value="Unassembled WGS sequence"/>
</dbReference>
<evidence type="ECO:0000313" key="4">
    <source>
        <dbReference type="Proteomes" id="UP000325313"/>
    </source>
</evidence>
<dbReference type="AlphaFoldDB" id="A0A5B0PMA9"/>
<name>A0A5B0PMA9_PUCGR</name>
<evidence type="ECO:0000313" key="1">
    <source>
        <dbReference type="EMBL" id="KAA1088722.1"/>
    </source>
</evidence>
<evidence type="ECO:0000313" key="2">
    <source>
        <dbReference type="EMBL" id="KAA1101079.1"/>
    </source>
</evidence>
<organism evidence="2 3">
    <name type="scientific">Puccinia graminis f. sp. tritici</name>
    <dbReference type="NCBI Taxonomy" id="56615"/>
    <lineage>
        <taxon>Eukaryota</taxon>
        <taxon>Fungi</taxon>
        <taxon>Dikarya</taxon>
        <taxon>Basidiomycota</taxon>
        <taxon>Pucciniomycotina</taxon>
        <taxon>Pucciniomycetes</taxon>
        <taxon>Pucciniales</taxon>
        <taxon>Pucciniaceae</taxon>
        <taxon>Puccinia</taxon>
    </lineage>
</organism>
<dbReference type="Proteomes" id="UP000324748">
    <property type="component" value="Unassembled WGS sequence"/>
</dbReference>
<comment type="caution">
    <text evidence="2">The sequence shown here is derived from an EMBL/GenBank/DDBJ whole genome shotgun (WGS) entry which is preliminary data.</text>
</comment>
<dbReference type="OrthoDB" id="2508601at2759"/>
<dbReference type="EMBL" id="VDEP01000405">
    <property type="protein sequence ID" value="KAA1088722.1"/>
    <property type="molecule type" value="Genomic_DNA"/>
</dbReference>
<accession>A0A5B0PMA9</accession>
<reference evidence="3 4" key="1">
    <citation type="submission" date="2019-05" db="EMBL/GenBank/DDBJ databases">
        <title>Emergence of the Ug99 lineage of the wheat stem rust pathogen through somatic hybridization.</title>
        <authorList>
            <person name="Li F."/>
            <person name="Upadhyaya N.M."/>
            <person name="Sperschneider J."/>
            <person name="Matny O."/>
            <person name="Nguyen-Phuc H."/>
            <person name="Mago R."/>
            <person name="Raley C."/>
            <person name="Miller M.E."/>
            <person name="Silverstein K.A.T."/>
            <person name="Henningsen E."/>
            <person name="Hirsch C.D."/>
            <person name="Visser B."/>
            <person name="Pretorius Z.A."/>
            <person name="Steffenson B.J."/>
            <person name="Schwessinger B."/>
            <person name="Dodds P.N."/>
            <person name="Figueroa M."/>
        </authorList>
    </citation>
    <scope>NUCLEOTIDE SEQUENCE [LARGE SCALE GENOMIC DNA]</scope>
    <source>
        <strain evidence="2">21-0</strain>
        <strain evidence="1 4">Ug99</strain>
    </source>
</reference>
<proteinExistence type="predicted"/>
<protein>
    <submittedName>
        <fullName evidence="2">Uncharacterized protein</fullName>
    </submittedName>
</protein>
<sequence length="76" mass="8716">MDHSLASMLTKLRLMVKRQNRLGRLHRQPITARSIPGNATAKKLFYLKEQPPAAARVFIKPGYQLDQDFTPPYLIP</sequence>
<keyword evidence="3" id="KW-1185">Reference proteome</keyword>
<evidence type="ECO:0000313" key="3">
    <source>
        <dbReference type="Proteomes" id="UP000324748"/>
    </source>
</evidence>
<dbReference type="EMBL" id="VSWC01000053">
    <property type="protein sequence ID" value="KAA1101079.1"/>
    <property type="molecule type" value="Genomic_DNA"/>
</dbReference>
<gene>
    <name evidence="2" type="ORF">PGT21_006317</name>
    <name evidence="1" type="ORF">PGTUg99_023657</name>
</gene>